<dbReference type="RefSeq" id="WP_260413722.1">
    <property type="nucleotide sequence ID" value="NZ_JACHJC010000001.1"/>
</dbReference>
<dbReference type="GeneID" id="300293253"/>
<proteinExistence type="predicted"/>
<keyword evidence="2" id="KW-1185">Reference proteome</keyword>
<evidence type="ECO:0000313" key="1">
    <source>
        <dbReference type="EMBL" id="MBB5112836.1"/>
    </source>
</evidence>
<sequence length="150" mass="16069">MSRIIGQSAGQSGTRSSRTLIDIGPGCGRGSVAATGFRAICGCLTIAAEPTQARDTAAYWPASRMFGVAFGKVRAAYPGIRLLVPEYGLSRTAADTTGAGRAHTVREHVTWLRQQNDVDAIAYWNNWAEFELGDPPPEATAWRDLQVGTT</sequence>
<protein>
    <recommendedName>
        <fullName evidence="3">Glycosyl hydrolase family 26</fullName>
    </recommendedName>
</protein>
<dbReference type="EMBL" id="JACHJC010000001">
    <property type="protein sequence ID" value="MBB5112836.1"/>
    <property type="molecule type" value="Genomic_DNA"/>
</dbReference>
<evidence type="ECO:0000313" key="2">
    <source>
        <dbReference type="Proteomes" id="UP000618986"/>
    </source>
</evidence>
<accession>A0ABR6MDY4</accession>
<dbReference type="Proteomes" id="UP000618986">
    <property type="component" value="Unassembled WGS sequence"/>
</dbReference>
<comment type="caution">
    <text evidence="1">The sequence shown here is derived from an EMBL/GenBank/DDBJ whole genome shotgun (WGS) entry which is preliminary data.</text>
</comment>
<name>A0ABR6MDY4_MICEC</name>
<evidence type="ECO:0008006" key="3">
    <source>
        <dbReference type="Google" id="ProtNLM"/>
    </source>
</evidence>
<gene>
    <name evidence="1" type="ORF">FHU28_002675</name>
</gene>
<reference evidence="1 2" key="1">
    <citation type="submission" date="2020-08" db="EMBL/GenBank/DDBJ databases">
        <title>Sequencing the genomes of 1000 actinobacteria strains.</title>
        <authorList>
            <person name="Klenk H.-P."/>
        </authorList>
    </citation>
    <scope>NUCLEOTIDE SEQUENCE [LARGE SCALE GENOMIC DNA]</scope>
    <source>
        <strain evidence="1 2">DSM 43036</strain>
    </source>
</reference>
<organism evidence="1 2">
    <name type="scientific">Micromonospora echinospora</name>
    <name type="common">Micromonospora purpurea</name>
    <dbReference type="NCBI Taxonomy" id="1877"/>
    <lineage>
        <taxon>Bacteria</taxon>
        <taxon>Bacillati</taxon>
        <taxon>Actinomycetota</taxon>
        <taxon>Actinomycetes</taxon>
        <taxon>Micromonosporales</taxon>
        <taxon>Micromonosporaceae</taxon>
        <taxon>Micromonospora</taxon>
    </lineage>
</organism>